<evidence type="ECO:0000313" key="7">
    <source>
        <dbReference type="Proteomes" id="UP000095087"/>
    </source>
</evidence>
<gene>
    <name evidence="6" type="ORF">A7A08_00899</name>
</gene>
<evidence type="ECO:0000313" key="6">
    <source>
        <dbReference type="EMBL" id="ODA69063.1"/>
    </source>
</evidence>
<dbReference type="GO" id="GO:0046306">
    <property type="term" value="P:alkanesulfonate catabolic process"/>
    <property type="evidence" value="ECO:0007669"/>
    <property type="project" value="TreeGrafter"/>
</dbReference>
<dbReference type="EC" id="1.14.14.5" evidence="6"/>
<sequence length="374" mass="41264">MELGIWLPMYGGWLRSLDQPTGPDIASCLAIAQQSEALGFDFLYASENLLNCIHGPGEAVAEAWSLLTAIAATTSKVGLVGAIKPGFRSPFLVARMVDTLRQIAGRPVAINIVCGWWREEFDLSGVPWLDHTGRYERAESFLRSLHRVYQPPRPAANQVSDGTATSARLHAPVNYGLDADALPQIWISGHSEDALRMSGEWANCLFLNGMTDAALKRHVAAARQSAMRWGREVSVGINAYVIATETRAQAEARYREVITQRNTESIEYFRDVMLNSGSVAWEGLSDEQLVDSNAGFEARLIGSFEDVRNRLRELRGIGVEKVVFQFDDPMRDAGPFMKNVIRPLREEFAAEAADELEHDAAPVGAGRSQPARAY</sequence>
<keyword evidence="3 6" id="KW-0560">Oxidoreductase</keyword>
<dbReference type="GO" id="GO:0008726">
    <property type="term" value="F:alkanesulfonate monooxygenase activity"/>
    <property type="evidence" value="ECO:0007669"/>
    <property type="project" value="UniProtKB-EC"/>
</dbReference>
<keyword evidence="7" id="KW-1185">Reference proteome</keyword>
<dbReference type="InterPro" id="IPR011251">
    <property type="entry name" value="Luciferase-like_dom"/>
</dbReference>
<keyword evidence="1" id="KW-0285">Flavoprotein</keyword>
<dbReference type="Pfam" id="PF00296">
    <property type="entry name" value="Bac_luciferase"/>
    <property type="match status" value="1"/>
</dbReference>
<keyword evidence="4 6" id="KW-0503">Monooxygenase</keyword>
<evidence type="ECO:0000259" key="5">
    <source>
        <dbReference type="Pfam" id="PF00296"/>
    </source>
</evidence>
<evidence type="ECO:0000256" key="1">
    <source>
        <dbReference type="ARBA" id="ARBA00022630"/>
    </source>
</evidence>
<name>A0A1E2S3I0_9HYPH</name>
<dbReference type="EMBL" id="MASI01000001">
    <property type="protein sequence ID" value="ODA69063.1"/>
    <property type="molecule type" value="Genomic_DNA"/>
</dbReference>
<dbReference type="AlphaFoldDB" id="A0A1E2S3I0"/>
<feature type="domain" description="Luciferase-like" evidence="5">
    <location>
        <begin position="16"/>
        <end position="320"/>
    </location>
</feature>
<dbReference type="STRING" id="1177755.A7A08_00899"/>
<dbReference type="OrthoDB" id="9814695at2"/>
<keyword evidence="2" id="KW-0288">FMN</keyword>
<proteinExistence type="predicted"/>
<comment type="caution">
    <text evidence="6">The sequence shown here is derived from an EMBL/GenBank/DDBJ whole genome shotgun (WGS) entry which is preliminary data.</text>
</comment>
<dbReference type="SUPFAM" id="SSF51679">
    <property type="entry name" value="Bacterial luciferase-like"/>
    <property type="match status" value="1"/>
</dbReference>
<evidence type="ECO:0000256" key="4">
    <source>
        <dbReference type="ARBA" id="ARBA00023033"/>
    </source>
</evidence>
<evidence type="ECO:0000256" key="2">
    <source>
        <dbReference type="ARBA" id="ARBA00022643"/>
    </source>
</evidence>
<accession>A0A1E2S3I0</accession>
<dbReference type="InterPro" id="IPR036661">
    <property type="entry name" value="Luciferase-like_sf"/>
</dbReference>
<dbReference type="Gene3D" id="3.20.20.30">
    <property type="entry name" value="Luciferase-like domain"/>
    <property type="match status" value="1"/>
</dbReference>
<dbReference type="PANTHER" id="PTHR42847">
    <property type="entry name" value="ALKANESULFONATE MONOOXYGENASE"/>
    <property type="match status" value="1"/>
</dbReference>
<dbReference type="Proteomes" id="UP000095087">
    <property type="component" value="Unassembled WGS sequence"/>
</dbReference>
<dbReference type="PANTHER" id="PTHR42847:SF4">
    <property type="entry name" value="ALKANESULFONATE MONOOXYGENASE-RELATED"/>
    <property type="match status" value="1"/>
</dbReference>
<dbReference type="PATRIC" id="fig|1177755.3.peg.903"/>
<organism evidence="6 7">
    <name type="scientific">Methyloligella halotolerans</name>
    <dbReference type="NCBI Taxonomy" id="1177755"/>
    <lineage>
        <taxon>Bacteria</taxon>
        <taxon>Pseudomonadati</taxon>
        <taxon>Pseudomonadota</taxon>
        <taxon>Alphaproteobacteria</taxon>
        <taxon>Hyphomicrobiales</taxon>
        <taxon>Hyphomicrobiaceae</taxon>
        <taxon>Methyloligella</taxon>
    </lineage>
</organism>
<evidence type="ECO:0000256" key="3">
    <source>
        <dbReference type="ARBA" id="ARBA00023002"/>
    </source>
</evidence>
<protein>
    <submittedName>
        <fullName evidence="6">Methanesulfonate monooxygenase</fullName>
        <ecNumber evidence="6">1.14.14.5</ecNumber>
    </submittedName>
</protein>
<dbReference type="InterPro" id="IPR050172">
    <property type="entry name" value="SsuD_RutA_monooxygenase"/>
</dbReference>
<reference evidence="6 7" key="1">
    <citation type="submission" date="2016-07" db="EMBL/GenBank/DDBJ databases">
        <title>Draft genome sequence of Methyloligella halotolerans C2T (VKM B-2706T=CCUG 61687T=DSM 25045T), a halotolerant polyhydroxybutyrate accumulating methylotroph.</title>
        <authorList>
            <person name="Vasilenko O.V."/>
            <person name="Doronina N.V."/>
            <person name="Poroshina M.N."/>
            <person name="Tarlachkov S.V."/>
            <person name="Trotsenko Y.A."/>
        </authorList>
    </citation>
    <scope>NUCLEOTIDE SEQUENCE [LARGE SCALE GENOMIC DNA]</scope>
    <source>
        <strain evidence="6 7">VKM B-2706</strain>
    </source>
</reference>